<organism evidence="1 2">
    <name type="scientific">Lactuca sativa</name>
    <name type="common">Garden lettuce</name>
    <dbReference type="NCBI Taxonomy" id="4236"/>
    <lineage>
        <taxon>Eukaryota</taxon>
        <taxon>Viridiplantae</taxon>
        <taxon>Streptophyta</taxon>
        <taxon>Embryophyta</taxon>
        <taxon>Tracheophyta</taxon>
        <taxon>Spermatophyta</taxon>
        <taxon>Magnoliopsida</taxon>
        <taxon>eudicotyledons</taxon>
        <taxon>Gunneridae</taxon>
        <taxon>Pentapetalae</taxon>
        <taxon>asterids</taxon>
        <taxon>campanulids</taxon>
        <taxon>Asterales</taxon>
        <taxon>Asteraceae</taxon>
        <taxon>Cichorioideae</taxon>
        <taxon>Cichorieae</taxon>
        <taxon>Lactucinae</taxon>
        <taxon>Lactuca</taxon>
    </lineage>
</organism>
<dbReference type="PANTHER" id="PTHR31973">
    <property type="entry name" value="POLYPROTEIN, PUTATIVE-RELATED"/>
    <property type="match status" value="1"/>
</dbReference>
<name>A0A9R1UWE5_LACSA</name>
<reference evidence="1 2" key="1">
    <citation type="journal article" date="2017" name="Nat. Commun.">
        <title>Genome assembly with in vitro proximity ligation data and whole-genome triplication in lettuce.</title>
        <authorList>
            <person name="Reyes-Chin-Wo S."/>
            <person name="Wang Z."/>
            <person name="Yang X."/>
            <person name="Kozik A."/>
            <person name="Arikit S."/>
            <person name="Song C."/>
            <person name="Xia L."/>
            <person name="Froenicke L."/>
            <person name="Lavelle D.O."/>
            <person name="Truco M.J."/>
            <person name="Xia R."/>
            <person name="Zhu S."/>
            <person name="Xu C."/>
            <person name="Xu H."/>
            <person name="Xu X."/>
            <person name="Cox K."/>
            <person name="Korf I."/>
            <person name="Meyers B.C."/>
            <person name="Michelmore R.W."/>
        </authorList>
    </citation>
    <scope>NUCLEOTIDE SEQUENCE [LARGE SCALE GENOMIC DNA]</scope>
    <source>
        <strain evidence="2">cv. Salinas</strain>
        <tissue evidence="1">Seedlings</tissue>
    </source>
</reference>
<accession>A0A9R1UWE5</accession>
<dbReference type="PANTHER" id="PTHR31973:SF187">
    <property type="entry name" value="MUTATOR TRANSPOSASE MUDRA PROTEIN"/>
    <property type="match status" value="1"/>
</dbReference>
<keyword evidence="2" id="KW-1185">Reference proteome</keyword>
<dbReference type="AlphaFoldDB" id="A0A9R1UWE5"/>
<dbReference type="Proteomes" id="UP000235145">
    <property type="component" value="Unassembled WGS sequence"/>
</dbReference>
<evidence type="ECO:0000313" key="2">
    <source>
        <dbReference type="Proteomes" id="UP000235145"/>
    </source>
</evidence>
<dbReference type="EMBL" id="NBSK02000008">
    <property type="protein sequence ID" value="KAJ0194078.1"/>
    <property type="molecule type" value="Genomic_DNA"/>
</dbReference>
<comment type="caution">
    <text evidence="1">The sequence shown here is derived from an EMBL/GenBank/DDBJ whole genome shotgun (WGS) entry which is preliminary data.</text>
</comment>
<protein>
    <submittedName>
        <fullName evidence="1">Uncharacterized protein</fullName>
    </submittedName>
</protein>
<proteinExistence type="predicted"/>
<gene>
    <name evidence="1" type="ORF">LSAT_V11C800445120</name>
</gene>
<evidence type="ECO:0000313" key="1">
    <source>
        <dbReference type="EMBL" id="KAJ0194078.1"/>
    </source>
</evidence>
<sequence length="108" mass="12597">MKPVLGERYESPHELIWCLTIYAISKGYQIHFNKCDSARLVAICGSTPEKYPFVVRASWMSTKRTFQVKNFVDLHTCVSRCRLKYKVNFITNHMVKILKIKDEGIVIN</sequence>